<dbReference type="Proteomes" id="UP000198131">
    <property type="component" value="Unassembled WGS sequence"/>
</dbReference>
<dbReference type="InterPro" id="IPR036513">
    <property type="entry name" value="STAS_dom_sf"/>
</dbReference>
<accession>A0A212T1W3</accession>
<dbReference type="AlphaFoldDB" id="A0A212T1W3"/>
<protein>
    <submittedName>
        <fullName evidence="2">Anti-anti-sigma regulatory factor (Antagonist of anti-sigma factor)</fullName>
    </submittedName>
</protein>
<organism evidence="2 3">
    <name type="scientific">Hymenobacter gelipurpurascens</name>
    <dbReference type="NCBI Taxonomy" id="89968"/>
    <lineage>
        <taxon>Bacteria</taxon>
        <taxon>Pseudomonadati</taxon>
        <taxon>Bacteroidota</taxon>
        <taxon>Cytophagia</taxon>
        <taxon>Cytophagales</taxon>
        <taxon>Hymenobacteraceae</taxon>
        <taxon>Hymenobacter</taxon>
    </lineage>
</organism>
<feature type="domain" description="STAS" evidence="1">
    <location>
        <begin position="28"/>
        <end position="94"/>
    </location>
</feature>
<evidence type="ECO:0000313" key="2">
    <source>
        <dbReference type="EMBL" id="SNC59821.1"/>
    </source>
</evidence>
<evidence type="ECO:0000259" key="1">
    <source>
        <dbReference type="Pfam" id="PF01740"/>
    </source>
</evidence>
<dbReference type="Pfam" id="PF01740">
    <property type="entry name" value="STAS"/>
    <property type="match status" value="1"/>
</dbReference>
<proteinExistence type="predicted"/>
<sequence>MRVYREILPNSFLLILTGSGESSVAVLLLTEALEQACHSGKTSIWVDCSQVQQLSTLELAVLEHYSTELLVRGITLVVCHPPDSLSTALPKAHLLLAPSLLDAELQCRSAAMQPPWPLAA</sequence>
<dbReference type="OrthoDB" id="885315at2"/>
<dbReference type="EMBL" id="FYEW01000001">
    <property type="protein sequence ID" value="SNC59821.1"/>
    <property type="molecule type" value="Genomic_DNA"/>
</dbReference>
<dbReference type="SUPFAM" id="SSF52091">
    <property type="entry name" value="SpoIIaa-like"/>
    <property type="match status" value="1"/>
</dbReference>
<name>A0A212T1W3_9BACT</name>
<dbReference type="InterPro" id="IPR002645">
    <property type="entry name" value="STAS_dom"/>
</dbReference>
<dbReference type="Gene3D" id="3.30.750.24">
    <property type="entry name" value="STAS domain"/>
    <property type="match status" value="1"/>
</dbReference>
<reference evidence="3" key="1">
    <citation type="submission" date="2017-06" db="EMBL/GenBank/DDBJ databases">
        <authorList>
            <person name="Varghese N."/>
            <person name="Submissions S."/>
        </authorList>
    </citation>
    <scope>NUCLEOTIDE SEQUENCE [LARGE SCALE GENOMIC DNA]</scope>
    <source>
        <strain evidence="3">DSM 11116</strain>
    </source>
</reference>
<evidence type="ECO:0000313" key="3">
    <source>
        <dbReference type="Proteomes" id="UP000198131"/>
    </source>
</evidence>
<keyword evidence="3" id="KW-1185">Reference proteome</keyword>
<dbReference type="RefSeq" id="WP_141106384.1">
    <property type="nucleotide sequence ID" value="NZ_FYEW01000001.1"/>
</dbReference>
<gene>
    <name evidence="2" type="ORF">SAMN06265337_0133</name>
</gene>